<reference evidence="2 3" key="1">
    <citation type="submission" date="2018-08" db="EMBL/GenBank/DDBJ databases">
        <title>Pallidiluteibacterium maritimus gen. nov., sp. nov., isolated from coastal sediment.</title>
        <authorList>
            <person name="Zhou L.Y."/>
        </authorList>
    </citation>
    <scope>NUCLEOTIDE SEQUENCE [LARGE SCALE GENOMIC DNA]</scope>
    <source>
        <strain evidence="2 3">XSD2</strain>
    </source>
</reference>
<dbReference type="EMBL" id="QWGR01000009">
    <property type="protein sequence ID" value="RIJ47212.1"/>
    <property type="molecule type" value="Genomic_DNA"/>
</dbReference>
<comment type="caution">
    <text evidence="2">The sequence shown here is derived from an EMBL/GenBank/DDBJ whole genome shotgun (WGS) entry which is preliminary data.</text>
</comment>
<dbReference type="RefSeq" id="WP_119438929.1">
    <property type="nucleotide sequence ID" value="NZ_QWGR01000009.1"/>
</dbReference>
<keyword evidence="1" id="KW-0812">Transmembrane</keyword>
<dbReference type="OrthoDB" id="1143801at2"/>
<proteinExistence type="predicted"/>
<accession>A0A399SX60</accession>
<keyword evidence="1" id="KW-1133">Transmembrane helix</keyword>
<feature type="transmembrane region" description="Helical" evidence="1">
    <location>
        <begin position="44"/>
        <end position="70"/>
    </location>
</feature>
<keyword evidence="1" id="KW-0472">Membrane</keyword>
<protein>
    <submittedName>
        <fullName evidence="2">Uncharacterized protein</fullName>
    </submittedName>
</protein>
<name>A0A399SX60_9BACT</name>
<dbReference type="Proteomes" id="UP000265926">
    <property type="component" value="Unassembled WGS sequence"/>
</dbReference>
<gene>
    <name evidence="2" type="ORF">D1614_15765</name>
</gene>
<dbReference type="AlphaFoldDB" id="A0A399SX60"/>
<organism evidence="2 3">
    <name type="scientific">Maribellus luteus</name>
    <dbReference type="NCBI Taxonomy" id="2305463"/>
    <lineage>
        <taxon>Bacteria</taxon>
        <taxon>Pseudomonadati</taxon>
        <taxon>Bacteroidota</taxon>
        <taxon>Bacteroidia</taxon>
        <taxon>Marinilabiliales</taxon>
        <taxon>Prolixibacteraceae</taxon>
        <taxon>Maribellus</taxon>
    </lineage>
</organism>
<keyword evidence="3" id="KW-1185">Reference proteome</keyword>
<sequence length="194" mass="22832">MKEKDYIEDLILKNLEALNDNEPEDGHFNRFEDRLKKQNSKYRFSWSLVGKVAAAVVFVLLATNQAFIYFSPNQQGLIRHSGENSEFTLASVSPEYEETEFYYQTSIRSGLNQWDELTREGFVSEEEQTMMHEELNEFESRYKTLQKDLAANPNDERVINAMLEYYQVKLSLINMIVNKLEEVKQQKNTSYENL</sequence>
<evidence type="ECO:0000313" key="2">
    <source>
        <dbReference type="EMBL" id="RIJ47212.1"/>
    </source>
</evidence>
<evidence type="ECO:0000256" key="1">
    <source>
        <dbReference type="SAM" id="Phobius"/>
    </source>
</evidence>
<evidence type="ECO:0000313" key="3">
    <source>
        <dbReference type="Proteomes" id="UP000265926"/>
    </source>
</evidence>